<comment type="similarity">
    <text evidence="2 6">Belongs to the 4-toluene sulfonate uptake permease (TSUP) (TC 2.A.102) family.</text>
</comment>
<dbReference type="Pfam" id="PF01925">
    <property type="entry name" value="TauE"/>
    <property type="match status" value="1"/>
</dbReference>
<evidence type="ECO:0000256" key="5">
    <source>
        <dbReference type="ARBA" id="ARBA00023136"/>
    </source>
</evidence>
<feature type="transmembrane region" description="Helical" evidence="6">
    <location>
        <begin position="150"/>
        <end position="178"/>
    </location>
</feature>
<evidence type="ECO:0000313" key="8">
    <source>
        <dbReference type="Proteomes" id="UP001501074"/>
    </source>
</evidence>
<name>A0ABP7AFY9_9ACTN</name>
<dbReference type="RefSeq" id="WP_231488577.1">
    <property type="nucleotide sequence ID" value="NZ_BAAAZO010000011.1"/>
</dbReference>
<feature type="transmembrane region" description="Helical" evidence="6">
    <location>
        <begin position="77"/>
        <end position="95"/>
    </location>
</feature>
<feature type="transmembrane region" description="Helical" evidence="6">
    <location>
        <begin position="29"/>
        <end position="56"/>
    </location>
</feature>
<evidence type="ECO:0000256" key="6">
    <source>
        <dbReference type="RuleBase" id="RU363041"/>
    </source>
</evidence>
<keyword evidence="6" id="KW-1003">Cell membrane</keyword>
<accession>A0ABP7AFY9</accession>
<dbReference type="InterPro" id="IPR002781">
    <property type="entry name" value="TM_pro_TauE-like"/>
</dbReference>
<dbReference type="PANTHER" id="PTHR43701:SF2">
    <property type="entry name" value="MEMBRANE TRANSPORTER PROTEIN YJNA-RELATED"/>
    <property type="match status" value="1"/>
</dbReference>
<dbReference type="PANTHER" id="PTHR43701">
    <property type="entry name" value="MEMBRANE TRANSPORTER PROTEIN MJ0441-RELATED"/>
    <property type="match status" value="1"/>
</dbReference>
<proteinExistence type="inferred from homology"/>
<evidence type="ECO:0000313" key="7">
    <source>
        <dbReference type="EMBL" id="GAA3631303.1"/>
    </source>
</evidence>
<evidence type="ECO:0000256" key="2">
    <source>
        <dbReference type="ARBA" id="ARBA00009142"/>
    </source>
</evidence>
<gene>
    <name evidence="7" type="ORF">GCM10022223_56680</name>
</gene>
<evidence type="ECO:0000256" key="4">
    <source>
        <dbReference type="ARBA" id="ARBA00022989"/>
    </source>
</evidence>
<protein>
    <recommendedName>
        <fullName evidence="6">Probable membrane transporter protein</fullName>
    </recommendedName>
</protein>
<dbReference type="EMBL" id="BAAAZO010000011">
    <property type="protein sequence ID" value="GAA3631303.1"/>
    <property type="molecule type" value="Genomic_DNA"/>
</dbReference>
<keyword evidence="4 6" id="KW-1133">Transmembrane helix</keyword>
<keyword evidence="3 6" id="KW-0812">Transmembrane</keyword>
<reference evidence="8" key="1">
    <citation type="journal article" date="2019" name="Int. J. Syst. Evol. Microbiol.">
        <title>The Global Catalogue of Microorganisms (GCM) 10K type strain sequencing project: providing services to taxonomists for standard genome sequencing and annotation.</title>
        <authorList>
            <consortium name="The Broad Institute Genomics Platform"/>
            <consortium name="The Broad Institute Genome Sequencing Center for Infectious Disease"/>
            <person name="Wu L."/>
            <person name="Ma J."/>
        </authorList>
    </citation>
    <scope>NUCLEOTIDE SEQUENCE [LARGE SCALE GENOMIC DNA]</scope>
    <source>
        <strain evidence="8">JCM 16902</strain>
    </source>
</reference>
<feature type="transmembrane region" description="Helical" evidence="6">
    <location>
        <begin position="243"/>
        <end position="261"/>
    </location>
</feature>
<evidence type="ECO:0000256" key="1">
    <source>
        <dbReference type="ARBA" id="ARBA00004141"/>
    </source>
</evidence>
<dbReference type="Proteomes" id="UP001501074">
    <property type="component" value="Unassembled WGS sequence"/>
</dbReference>
<sequence length="264" mass="26555">MSLTTALLLVLAGIGGGLTGSIAGLASLISYPALLATGISPISANVTNTVALIFSGAGTLHGSRPELRGQGPLLRKMLLWAVPGGIVGSVLLLLTPSDAFEKVVPFLIGGAALAVLLRTGPAVSDVPADQIPHTAADLEPKPENAGPPRALLVGTFLVGIYGGYFGAAAGVMLIALLLSLTDLGLARASAVRTTVLTAANAVAAVYFIAFGPVDWLYCLPLALGSLIGGRIGPIVLRNAPAGPLRILIALTGLGLAMDLALKAY</sequence>
<comment type="subcellular location">
    <subcellularLocation>
        <location evidence="6">Cell membrane</location>
        <topology evidence="6">Multi-pass membrane protein</topology>
    </subcellularLocation>
    <subcellularLocation>
        <location evidence="1">Membrane</location>
        <topology evidence="1">Multi-pass membrane protein</topology>
    </subcellularLocation>
</comment>
<organism evidence="7 8">
    <name type="scientific">Kineosporia mesophila</name>
    <dbReference type="NCBI Taxonomy" id="566012"/>
    <lineage>
        <taxon>Bacteria</taxon>
        <taxon>Bacillati</taxon>
        <taxon>Actinomycetota</taxon>
        <taxon>Actinomycetes</taxon>
        <taxon>Kineosporiales</taxon>
        <taxon>Kineosporiaceae</taxon>
        <taxon>Kineosporia</taxon>
    </lineage>
</organism>
<evidence type="ECO:0000256" key="3">
    <source>
        <dbReference type="ARBA" id="ARBA00022692"/>
    </source>
</evidence>
<keyword evidence="5 6" id="KW-0472">Membrane</keyword>
<dbReference type="InterPro" id="IPR051598">
    <property type="entry name" value="TSUP/Inactive_protease-like"/>
</dbReference>
<comment type="caution">
    <text evidence="7">The sequence shown here is derived from an EMBL/GenBank/DDBJ whole genome shotgun (WGS) entry which is preliminary data.</text>
</comment>
<keyword evidence="8" id="KW-1185">Reference proteome</keyword>